<dbReference type="InterPro" id="IPR050648">
    <property type="entry name" value="F-box_LRR-repeat"/>
</dbReference>
<dbReference type="OrthoDB" id="10257471at2759"/>
<feature type="region of interest" description="Disordered" evidence="2">
    <location>
        <begin position="783"/>
        <end position="814"/>
    </location>
</feature>
<dbReference type="InterPro" id="IPR036047">
    <property type="entry name" value="F-box-like_dom_sf"/>
</dbReference>
<protein>
    <submittedName>
        <fullName evidence="5">RNI-like protein</fullName>
    </submittedName>
</protein>
<feature type="region of interest" description="Disordered" evidence="2">
    <location>
        <begin position="562"/>
        <end position="769"/>
    </location>
</feature>
<dbReference type="InterPro" id="IPR006553">
    <property type="entry name" value="Leu-rich_rpt_Cys-con_subtyp"/>
</dbReference>
<dbReference type="CDD" id="cd09917">
    <property type="entry name" value="F-box_SF"/>
    <property type="match status" value="1"/>
</dbReference>
<feature type="compositionally biased region" description="Polar residues" evidence="2">
    <location>
        <begin position="750"/>
        <end position="764"/>
    </location>
</feature>
<dbReference type="GO" id="GO:0005737">
    <property type="term" value="C:cytoplasm"/>
    <property type="evidence" value="ECO:0007669"/>
    <property type="project" value="TreeGrafter"/>
</dbReference>
<dbReference type="Proteomes" id="UP000076798">
    <property type="component" value="Unassembled WGS sequence"/>
</dbReference>
<dbReference type="SMART" id="SM00367">
    <property type="entry name" value="LRR_CC"/>
    <property type="match status" value="11"/>
</dbReference>
<feature type="region of interest" description="Disordered" evidence="2">
    <location>
        <begin position="1"/>
        <end position="27"/>
    </location>
</feature>
<feature type="domain" description="F-box" evidence="3">
    <location>
        <begin position="56"/>
        <end position="100"/>
    </location>
</feature>
<feature type="compositionally biased region" description="Acidic residues" evidence="2">
    <location>
        <begin position="567"/>
        <end position="597"/>
    </location>
</feature>
<dbReference type="InterPro" id="IPR057207">
    <property type="entry name" value="FBXL15_LRR"/>
</dbReference>
<dbReference type="EMBL" id="KV428189">
    <property type="protein sequence ID" value="KZT34294.1"/>
    <property type="molecule type" value="Genomic_DNA"/>
</dbReference>
<feature type="compositionally biased region" description="Low complexity" evidence="2">
    <location>
        <begin position="868"/>
        <end position="890"/>
    </location>
</feature>
<evidence type="ECO:0000313" key="5">
    <source>
        <dbReference type="EMBL" id="KZT34294.1"/>
    </source>
</evidence>
<evidence type="ECO:0000313" key="6">
    <source>
        <dbReference type="Proteomes" id="UP000076798"/>
    </source>
</evidence>
<evidence type="ECO:0000256" key="1">
    <source>
        <dbReference type="ARBA" id="ARBA00022786"/>
    </source>
</evidence>
<name>A0A165ZGW1_9AGAM</name>
<feature type="compositionally biased region" description="Low complexity" evidence="2">
    <location>
        <begin position="783"/>
        <end position="795"/>
    </location>
</feature>
<organism evidence="5 6">
    <name type="scientific">Sistotremastrum suecicum HHB10207 ss-3</name>
    <dbReference type="NCBI Taxonomy" id="1314776"/>
    <lineage>
        <taxon>Eukaryota</taxon>
        <taxon>Fungi</taxon>
        <taxon>Dikarya</taxon>
        <taxon>Basidiomycota</taxon>
        <taxon>Agaricomycotina</taxon>
        <taxon>Agaricomycetes</taxon>
        <taxon>Sistotremastrales</taxon>
        <taxon>Sistotremastraceae</taxon>
        <taxon>Sistotremastrum</taxon>
    </lineage>
</organism>
<feature type="region of interest" description="Disordered" evidence="2">
    <location>
        <begin position="868"/>
        <end position="962"/>
    </location>
</feature>
<evidence type="ECO:0000259" key="4">
    <source>
        <dbReference type="Pfam" id="PF25372"/>
    </source>
</evidence>
<keyword evidence="1" id="KW-0833">Ubl conjugation pathway</keyword>
<dbReference type="SUPFAM" id="SSF81383">
    <property type="entry name" value="F-box domain"/>
    <property type="match status" value="1"/>
</dbReference>
<feature type="compositionally biased region" description="Pro residues" evidence="2">
    <location>
        <begin position="796"/>
        <end position="805"/>
    </location>
</feature>
<evidence type="ECO:0000259" key="3">
    <source>
        <dbReference type="Pfam" id="PF12937"/>
    </source>
</evidence>
<dbReference type="AlphaFoldDB" id="A0A165ZGW1"/>
<dbReference type="STRING" id="1314776.A0A165ZGW1"/>
<dbReference type="PANTHER" id="PTHR13382">
    <property type="entry name" value="MITOCHONDRIAL ATP SYNTHASE COUPLING FACTOR B"/>
    <property type="match status" value="1"/>
</dbReference>
<dbReference type="InterPro" id="IPR001810">
    <property type="entry name" value="F-box_dom"/>
</dbReference>
<dbReference type="SUPFAM" id="SSF52047">
    <property type="entry name" value="RNI-like"/>
    <property type="match status" value="1"/>
</dbReference>
<dbReference type="PANTHER" id="PTHR13382:SF67">
    <property type="entry name" value="SCF E3 UBIQUITIN LIGASE COMPLEX F-BOX PROTEIN POF2"/>
    <property type="match status" value="1"/>
</dbReference>
<gene>
    <name evidence="5" type="ORF">SISSUDRAFT_1065423</name>
</gene>
<dbReference type="Gene3D" id="3.80.10.10">
    <property type="entry name" value="Ribonuclease Inhibitor"/>
    <property type="match status" value="2"/>
</dbReference>
<accession>A0A165ZGW1</accession>
<keyword evidence="6" id="KW-1185">Reference proteome</keyword>
<dbReference type="InterPro" id="IPR032675">
    <property type="entry name" value="LRR_dom_sf"/>
</dbReference>
<dbReference type="Pfam" id="PF12937">
    <property type="entry name" value="F-box-like"/>
    <property type="match status" value="1"/>
</dbReference>
<sequence length="962" mass="102969">MKKKVTAASPTQSATGSSVSDDEEDLDDTRNGLNLSILSSTSIFHPRSPGRWSHQERLPPEILIHILRQLHNPRDLFSSLLVSHAWCECAVELLWHRPNFAKVTNLFKMVQIISKEDQTFTYARFIRRLNFAMLGSELSDPLFTRLSACQRLERLTLVNCVALSDEALCRVLPYCPELVALDLTGVSETTDISIVALARSAHKLQGINLGGCKKVTDVGVSALAKNCPLLRRIKLSGIDAITDQSVSLLVKSCPLLLEIDLNNCPLITDLATRDLWEHSVHMRELRLSHCIELTENAFPAPPNALEASIAEAFPPSIPIPARNPNQSLTILPPLRPSRQFEHLRMLDLTACANVTDNAIEGIVTSAPKIRNLVLAKCTALTDAAVESICKLGKHLHWLHMGHAIAITDRAVRTLAFHCSRLRYIDLACCSLLTDLSVFELAHLQKLRRVGLVRVSNLTDEGVVALATRANTLERIHLSYCENITVQAVYYLLSRLNKLTHLSLTGIPSFRREELQKFCRPPPREFNTAQRAAFCVYSGPGVNALRKYLETIMANMREEVHVAHENPDSSDEDENGDDGDDTGIIELGDDGDAEDGESDIPLYPGPGPGRRSRALRNGNVTMQRHGPGRRNGTRAVLPHTDRILIPGPSNVNSNSNSAASASGSGTSSASGSGSNLVDGANVDRRGAASPTMSVGSDGGATVISIGTVRGRSQHPQPQLRPPPPQQSRQQFINGNVLEGWTGAFNPPAQYTLDSSPNTRSTNANNHPPGPVALARQRMLELQFGSASVGASPASPSSVPPPAPPVPTGSNAITTDPPWAPDLALSAQILPPSLLAQFKQPTMPIEEPVYTRGRPGNASAAAAGAVYAQPSSSTSNANASHANANPSNVSPARSRRSLRTTLSDASALLFGRNTSGSTSGSGNNSPGGINGAAAAAANALQRSSPTPSTGSGSGPVNGTRNGRS</sequence>
<dbReference type="Pfam" id="PF25372">
    <property type="entry name" value="DUF7885"/>
    <property type="match status" value="2"/>
</dbReference>
<feature type="compositionally biased region" description="Low complexity" evidence="2">
    <location>
        <begin position="648"/>
        <end position="674"/>
    </location>
</feature>
<evidence type="ECO:0000256" key="2">
    <source>
        <dbReference type="SAM" id="MobiDB-lite"/>
    </source>
</evidence>
<feature type="domain" description="F-box/LRR-repeat protein 15-like leucin rich repeat" evidence="4">
    <location>
        <begin position="143"/>
        <end position="297"/>
    </location>
</feature>
<reference evidence="5 6" key="1">
    <citation type="journal article" date="2016" name="Mol. Biol. Evol.">
        <title>Comparative Genomics of Early-Diverging Mushroom-Forming Fungi Provides Insights into the Origins of Lignocellulose Decay Capabilities.</title>
        <authorList>
            <person name="Nagy L.G."/>
            <person name="Riley R."/>
            <person name="Tritt A."/>
            <person name="Adam C."/>
            <person name="Daum C."/>
            <person name="Floudas D."/>
            <person name="Sun H."/>
            <person name="Yadav J.S."/>
            <person name="Pangilinan J."/>
            <person name="Larsson K.H."/>
            <person name="Matsuura K."/>
            <person name="Barry K."/>
            <person name="Labutti K."/>
            <person name="Kuo R."/>
            <person name="Ohm R.A."/>
            <person name="Bhattacharya S.S."/>
            <person name="Shirouzu T."/>
            <person name="Yoshinaga Y."/>
            <person name="Martin F.M."/>
            <person name="Grigoriev I.V."/>
            <person name="Hibbett D.S."/>
        </authorList>
    </citation>
    <scope>NUCLEOTIDE SEQUENCE [LARGE SCALE GENOMIC DNA]</scope>
    <source>
        <strain evidence="5 6">HHB10207 ss-3</strain>
    </source>
</reference>
<feature type="compositionally biased region" description="Polar residues" evidence="2">
    <location>
        <begin position="8"/>
        <end position="19"/>
    </location>
</feature>
<feature type="domain" description="F-box/LRR-repeat protein 15-like leucin rich repeat" evidence="4">
    <location>
        <begin position="394"/>
        <end position="505"/>
    </location>
</feature>
<proteinExistence type="predicted"/>
<feature type="compositionally biased region" description="Low complexity" evidence="2">
    <location>
        <begin position="909"/>
        <end position="948"/>
    </location>
</feature>